<proteinExistence type="predicted"/>
<dbReference type="Pfam" id="PF00801">
    <property type="entry name" value="PKD"/>
    <property type="match status" value="1"/>
</dbReference>
<feature type="domain" description="PKD" evidence="6">
    <location>
        <begin position="941"/>
        <end position="996"/>
    </location>
</feature>
<protein>
    <recommendedName>
        <fullName evidence="6">PKD domain-containing protein</fullName>
    </recommendedName>
</protein>
<dbReference type="SUPFAM" id="SSF49299">
    <property type="entry name" value="PKD domain"/>
    <property type="match status" value="6"/>
</dbReference>
<keyword evidence="8" id="KW-1185">Reference proteome</keyword>
<sequence length="1385" mass="147063">MDAGPYTPGSTIAAPFTIGNASCIATTNTFQLYLSDATGNFAAERLIGTYTGFYSTYVNGIIPNTTPAGTGYKVRVKSTAPAAVSTESTTFEIKAGTAVTAGITSTLLNTTNRETFGTCTSRPNYDLALSNTSTTTATVSASIKNEITRANTVLDLTTPKTFTAQLAHYTILTKATMPDGTVGTKAYLIINNQVITAFATLSNNVVCLPIGSFDFQVDLSETGILNNFPGDRYVINWGDGTSTTYTFCDIQKAGGKVSHDYTRSSCGRTSSTSSGTISNAFDVTIRVANDFCGNLGTPISSYAKVVVKPVNSFTFPNPACTNSNITFTNTSLLGENPNTTSPGCTPNNVTYNWFVDGVLVEANKPRSFNFVTKFLTHGKHIIRLTSVSSGACDADPVEQEVCIQDPPKPIFTLPSTTVCAPNTLAPSNISEIDNICATPTTYLWTVTPSVSFTGGTNAASKDPVFNFTTAGTYTITLSVSTGTCGPVVSAPQTVIVLGADAGPDQSICSGTEVTLSGNNTGVPGIWTLVSGQADVSFADASAYNTKATGLLSGQVYVFRWTLIGGACPGSWDEVTVTYPPAIINTISSTTTIVCAGQTITITGDTPTGGNGIYTYQWQSSSDELTWTNLTGRTAKDLSVAVTATMYFRRVVTSNGCSAISNEIRITSLPAITNNTISADQSICNGATVAPIIGTPPIGADGTFVYQWQSSLNGTTWANINGETSINYSPPQPTATVDYRRLVSSGACSGGSQNISNTVTITVNQPAKAEINFLSDKSCAPFALTPANITAGLYPGRNSTFTWYADNIQIGATANFPGYTILTGNTNVIIKLVVSSGAGCGTDEISHTFSTYESVTPNFTQDKNVGCGPLPVNVVNTSSSLTAATFKWDFGNGTTSNLATPPTVTYQPDPSGKDVTYTIKLDVSTACGTLSKTSTVLVKAAPISAFSPNKTSGCSPFTATFSNTSPGNYTSFTYDFGDGTPLVTTTDKNSVTHTYTTIAVKDYVVKMTARNDCGENESQYSIRVSPNDIIPELVVNGSELKGCAPLLVNFYNNTKGASRFYYDFGDGSSAITNSAPEMIAHTFAKPGQYLVTLYAENDCSSTYTTETIVVLEQPIVGFTSDKTVGCNGSIIKFKNNSKNAVSYLWDFGDGTTSNEFEPQHTFTGSVTNYTVSLTAKNIQGCTNTSVIPNYINLVAPPQSIFTVLPGNTLSIPNFAFNFKDASSNGAISWEWDFGDGSKSTQQNPNHTYNNIGEYSVTLKVLNKEGCSAVSSQIVRILGVPGYLNLPNSFMPASAKNELRTFKAKGTGIESWKMTVFNKWGQALWETTKLDDGAPLEGWDGTFKGQEQPQGVYIWKIEVKFINGSEWKGMTYDASAPRKTGNIYLIR</sequence>
<evidence type="ECO:0000313" key="7">
    <source>
        <dbReference type="EMBL" id="GAA3982065.1"/>
    </source>
</evidence>
<keyword evidence="2" id="KW-0812">Transmembrane</keyword>
<dbReference type="Gene3D" id="2.60.40.10">
    <property type="entry name" value="Immunoglobulins"/>
    <property type="match status" value="7"/>
</dbReference>
<keyword evidence="4" id="KW-1133">Transmembrane helix</keyword>
<feature type="domain" description="PKD" evidence="6">
    <location>
        <begin position="1059"/>
        <end position="1108"/>
    </location>
</feature>
<dbReference type="PROSITE" id="PS50093">
    <property type="entry name" value="PKD"/>
    <property type="match status" value="4"/>
</dbReference>
<dbReference type="PANTHER" id="PTHR46730:SF1">
    <property type="entry name" value="PLAT DOMAIN-CONTAINING PROTEIN"/>
    <property type="match status" value="1"/>
</dbReference>
<dbReference type="PANTHER" id="PTHR46730">
    <property type="entry name" value="POLYCYSTIN-1"/>
    <property type="match status" value="1"/>
</dbReference>
<name>A0ABP7QJ55_9SPHI</name>
<organism evidence="7 8">
    <name type="scientific">Pedobacter ginsengiterrae</name>
    <dbReference type="NCBI Taxonomy" id="871696"/>
    <lineage>
        <taxon>Bacteria</taxon>
        <taxon>Pseudomonadati</taxon>
        <taxon>Bacteroidota</taxon>
        <taxon>Sphingobacteriia</taxon>
        <taxon>Sphingobacteriales</taxon>
        <taxon>Sphingobacteriaceae</taxon>
        <taxon>Pedobacter</taxon>
    </lineage>
</organism>
<dbReference type="InterPro" id="IPR013783">
    <property type="entry name" value="Ig-like_fold"/>
</dbReference>
<keyword evidence="5" id="KW-0472">Membrane</keyword>
<dbReference type="Proteomes" id="UP001501081">
    <property type="component" value="Unassembled WGS sequence"/>
</dbReference>
<reference evidence="8" key="1">
    <citation type="journal article" date="2019" name="Int. J. Syst. Evol. Microbiol.">
        <title>The Global Catalogue of Microorganisms (GCM) 10K type strain sequencing project: providing services to taxonomists for standard genome sequencing and annotation.</title>
        <authorList>
            <consortium name="The Broad Institute Genomics Platform"/>
            <consortium name="The Broad Institute Genome Sequencing Center for Infectious Disease"/>
            <person name="Wu L."/>
            <person name="Ma J."/>
        </authorList>
    </citation>
    <scope>NUCLEOTIDE SEQUENCE [LARGE SCALE GENOMIC DNA]</scope>
    <source>
        <strain evidence="8">JCM 17338</strain>
    </source>
</reference>
<dbReference type="EMBL" id="BAABAK010000020">
    <property type="protein sequence ID" value="GAA3982065.1"/>
    <property type="molecule type" value="Genomic_DNA"/>
</dbReference>
<comment type="subcellular location">
    <subcellularLocation>
        <location evidence="1">Membrane</location>
        <topology evidence="1">Multi-pass membrane protein</topology>
    </subcellularLocation>
</comment>
<feature type="domain" description="PKD" evidence="6">
    <location>
        <begin position="1112"/>
        <end position="1162"/>
    </location>
</feature>
<dbReference type="CDD" id="cd00146">
    <property type="entry name" value="PKD"/>
    <property type="match status" value="3"/>
</dbReference>
<evidence type="ECO:0000259" key="6">
    <source>
        <dbReference type="PROSITE" id="PS50093"/>
    </source>
</evidence>
<gene>
    <name evidence="7" type="ORF">GCM10022246_37590</name>
</gene>
<dbReference type="SMART" id="SM00089">
    <property type="entry name" value="PKD"/>
    <property type="match status" value="6"/>
</dbReference>
<feature type="domain" description="PKD" evidence="6">
    <location>
        <begin position="1217"/>
        <end position="1275"/>
    </location>
</feature>
<dbReference type="InterPro" id="IPR035986">
    <property type="entry name" value="PKD_dom_sf"/>
</dbReference>
<dbReference type="InterPro" id="IPR000601">
    <property type="entry name" value="PKD_dom"/>
</dbReference>
<accession>A0ABP7QJ55</accession>
<evidence type="ECO:0000256" key="2">
    <source>
        <dbReference type="ARBA" id="ARBA00022692"/>
    </source>
</evidence>
<dbReference type="InterPro" id="IPR022409">
    <property type="entry name" value="PKD/Chitinase_dom"/>
</dbReference>
<comment type="caution">
    <text evidence="7">The sequence shown here is derived from an EMBL/GenBank/DDBJ whole genome shotgun (WGS) entry which is preliminary data.</text>
</comment>
<dbReference type="Pfam" id="PF18911">
    <property type="entry name" value="PKD_4"/>
    <property type="match status" value="3"/>
</dbReference>
<evidence type="ECO:0000256" key="5">
    <source>
        <dbReference type="ARBA" id="ARBA00023136"/>
    </source>
</evidence>
<evidence type="ECO:0000256" key="4">
    <source>
        <dbReference type="ARBA" id="ARBA00022989"/>
    </source>
</evidence>
<keyword evidence="3" id="KW-0677">Repeat</keyword>
<evidence type="ECO:0000256" key="1">
    <source>
        <dbReference type="ARBA" id="ARBA00004141"/>
    </source>
</evidence>
<evidence type="ECO:0000313" key="8">
    <source>
        <dbReference type="Proteomes" id="UP001501081"/>
    </source>
</evidence>
<evidence type="ECO:0000256" key="3">
    <source>
        <dbReference type="ARBA" id="ARBA00022737"/>
    </source>
</evidence>